<feature type="transmembrane region" description="Helical" evidence="1">
    <location>
        <begin position="58"/>
        <end position="79"/>
    </location>
</feature>
<keyword evidence="1" id="KW-0812">Transmembrane</keyword>
<feature type="transmembrane region" description="Helical" evidence="1">
    <location>
        <begin position="127"/>
        <end position="146"/>
    </location>
</feature>
<feature type="transmembrane region" description="Helical" evidence="1">
    <location>
        <begin position="91"/>
        <end position="115"/>
    </location>
</feature>
<evidence type="ECO:0000256" key="1">
    <source>
        <dbReference type="SAM" id="Phobius"/>
    </source>
</evidence>
<dbReference type="OrthoDB" id="5351509at2759"/>
<dbReference type="Proteomes" id="UP000717696">
    <property type="component" value="Unassembled WGS sequence"/>
</dbReference>
<keyword evidence="1" id="KW-0472">Membrane</keyword>
<dbReference type="AlphaFoldDB" id="A0A9P9ID57"/>
<protein>
    <submittedName>
        <fullName evidence="3">Uncharacterized protein</fullName>
    </submittedName>
</protein>
<evidence type="ECO:0000313" key="4">
    <source>
        <dbReference type="Proteomes" id="UP000717696"/>
    </source>
</evidence>
<dbReference type="EMBL" id="JAGMUU010000034">
    <property type="protein sequence ID" value="KAH7117243.1"/>
    <property type="molecule type" value="Genomic_DNA"/>
</dbReference>
<organism evidence="3 4">
    <name type="scientific">Dactylonectria estremocensis</name>
    <dbReference type="NCBI Taxonomy" id="1079267"/>
    <lineage>
        <taxon>Eukaryota</taxon>
        <taxon>Fungi</taxon>
        <taxon>Dikarya</taxon>
        <taxon>Ascomycota</taxon>
        <taxon>Pezizomycotina</taxon>
        <taxon>Sordariomycetes</taxon>
        <taxon>Hypocreomycetidae</taxon>
        <taxon>Hypocreales</taxon>
        <taxon>Nectriaceae</taxon>
        <taxon>Dactylonectria</taxon>
    </lineage>
</organism>
<proteinExistence type="predicted"/>
<accession>A0A9P9ID57</accession>
<keyword evidence="1" id="KW-1133">Transmembrane helix</keyword>
<evidence type="ECO:0000313" key="2">
    <source>
        <dbReference type="EMBL" id="KAH7112275.1"/>
    </source>
</evidence>
<reference evidence="3" key="1">
    <citation type="journal article" date="2021" name="Nat. Commun.">
        <title>Genetic determinants of endophytism in the Arabidopsis root mycobiome.</title>
        <authorList>
            <person name="Mesny F."/>
            <person name="Miyauchi S."/>
            <person name="Thiergart T."/>
            <person name="Pickel B."/>
            <person name="Atanasova L."/>
            <person name="Karlsson M."/>
            <person name="Huettel B."/>
            <person name="Barry K.W."/>
            <person name="Haridas S."/>
            <person name="Chen C."/>
            <person name="Bauer D."/>
            <person name="Andreopoulos W."/>
            <person name="Pangilinan J."/>
            <person name="LaButti K."/>
            <person name="Riley R."/>
            <person name="Lipzen A."/>
            <person name="Clum A."/>
            <person name="Drula E."/>
            <person name="Henrissat B."/>
            <person name="Kohler A."/>
            <person name="Grigoriev I.V."/>
            <person name="Martin F.M."/>
            <person name="Hacquard S."/>
        </authorList>
    </citation>
    <scope>NUCLEOTIDE SEQUENCE</scope>
    <source>
        <strain evidence="3">MPI-CAGE-AT-0021</strain>
    </source>
</reference>
<evidence type="ECO:0000313" key="3">
    <source>
        <dbReference type="EMBL" id="KAH7117243.1"/>
    </source>
</evidence>
<dbReference type="EMBL" id="JAGMUU010000052">
    <property type="protein sequence ID" value="KAH7112275.1"/>
    <property type="molecule type" value="Genomic_DNA"/>
</dbReference>
<gene>
    <name evidence="3" type="ORF">B0J13DRAFT_571066</name>
    <name evidence="2" type="ORF">B0J13DRAFT_576092</name>
</gene>
<keyword evidence="4" id="KW-1185">Reference proteome</keyword>
<comment type="caution">
    <text evidence="3">The sequence shown here is derived from an EMBL/GenBank/DDBJ whole genome shotgun (WGS) entry which is preliminary data.</text>
</comment>
<name>A0A9P9ID57_9HYPO</name>
<sequence>MLELYCLFSLTGFIAERCITKMNIPAWSQPVLMSGPQIIFGPGADTAAPYTSTTWKQALLLLPCLQFIGWPIFMVVYGVKAFPDDVAVRFTASACMAAGGMYLSAGIWFCIGLLFLESKWFGWCKNVCWFIAVGAACLSKLAAFGLGTLQVAMGEPGIFVTPQNRWTIPHISG</sequence>